<evidence type="ECO:0000313" key="3">
    <source>
        <dbReference type="Proteomes" id="UP000002218"/>
    </source>
</evidence>
<keyword evidence="1" id="KW-0862">Zinc</keyword>
<gene>
    <name evidence="2" type="ordered locus">Namu_4797</name>
</gene>
<name>C8X8X5_NAKMY</name>
<dbReference type="InterPro" id="IPR003737">
    <property type="entry name" value="GlcNAc_PI_deacetylase-related"/>
</dbReference>
<dbReference type="HOGENOM" id="CLU_049311_3_2_11"/>
<dbReference type="KEGG" id="nml:Namu_4797"/>
<dbReference type="SUPFAM" id="SSF102588">
    <property type="entry name" value="LmbE-like"/>
    <property type="match status" value="1"/>
</dbReference>
<dbReference type="GO" id="GO:0016811">
    <property type="term" value="F:hydrolase activity, acting on carbon-nitrogen (but not peptide) bonds, in linear amides"/>
    <property type="evidence" value="ECO:0007669"/>
    <property type="project" value="TreeGrafter"/>
</dbReference>
<keyword evidence="3" id="KW-1185">Reference proteome</keyword>
<protein>
    <submittedName>
        <fullName evidence="2">LmbE family protein</fullName>
    </submittedName>
</protein>
<dbReference type="PANTHER" id="PTHR12993">
    <property type="entry name" value="N-ACETYLGLUCOSAMINYL-PHOSPHATIDYLINOSITOL DE-N-ACETYLASE-RELATED"/>
    <property type="match status" value="1"/>
</dbReference>
<dbReference type="STRING" id="479431.Namu_4797"/>
<dbReference type="eggNOG" id="COG2120">
    <property type="taxonomic scope" value="Bacteria"/>
</dbReference>
<reference evidence="3" key="1">
    <citation type="submission" date="2009-09" db="EMBL/GenBank/DDBJ databases">
        <title>The complete genome of Nakamurella multipartita DSM 44233.</title>
        <authorList>
            <consortium name="US DOE Joint Genome Institute (JGI-PGF)"/>
            <person name="Lucas S."/>
            <person name="Copeland A."/>
            <person name="Lapidus A."/>
            <person name="Glavina del Rio T."/>
            <person name="Dalin E."/>
            <person name="Tice H."/>
            <person name="Bruce D."/>
            <person name="Goodwin L."/>
            <person name="Pitluck S."/>
            <person name="Kyrpides N."/>
            <person name="Mavromatis K."/>
            <person name="Ivanova N."/>
            <person name="Ovchinnikova G."/>
            <person name="Sims D."/>
            <person name="Meincke L."/>
            <person name="Brettin T."/>
            <person name="Detter J.C."/>
            <person name="Han C."/>
            <person name="Larimer F."/>
            <person name="Land M."/>
            <person name="Hauser L."/>
            <person name="Markowitz V."/>
            <person name="Cheng J.-F."/>
            <person name="Hugenholtz P."/>
            <person name="Woyke T."/>
            <person name="Wu D."/>
            <person name="Klenk H.-P."/>
            <person name="Eisen J.A."/>
        </authorList>
    </citation>
    <scope>NUCLEOTIDE SEQUENCE [LARGE SCALE GENOMIC DNA]</scope>
    <source>
        <strain evidence="3">ATCC 700099 / DSM 44233 / CIP 104796 / JCM 9543 / NBRC 105858 / Y-104</strain>
    </source>
</reference>
<dbReference type="EMBL" id="CP001737">
    <property type="protein sequence ID" value="ACV81073.1"/>
    <property type="molecule type" value="Genomic_DNA"/>
</dbReference>
<dbReference type="InterPro" id="IPR024078">
    <property type="entry name" value="LmbE-like_dom_sf"/>
</dbReference>
<dbReference type="GO" id="GO:0016137">
    <property type="term" value="P:glycoside metabolic process"/>
    <property type="evidence" value="ECO:0007669"/>
    <property type="project" value="UniProtKB-ARBA"/>
</dbReference>
<proteinExistence type="predicted"/>
<dbReference type="AlphaFoldDB" id="C8X8X5"/>
<dbReference type="Gene3D" id="3.40.50.10320">
    <property type="entry name" value="LmbE-like"/>
    <property type="match status" value="1"/>
</dbReference>
<reference evidence="2 3" key="2">
    <citation type="journal article" date="2010" name="Stand. Genomic Sci.">
        <title>Complete genome sequence of Nakamurella multipartita type strain (Y-104).</title>
        <authorList>
            <person name="Tice H."/>
            <person name="Mayilraj S."/>
            <person name="Sims D."/>
            <person name="Lapidus A."/>
            <person name="Nolan M."/>
            <person name="Lucas S."/>
            <person name="Glavina Del Rio T."/>
            <person name="Copeland A."/>
            <person name="Cheng J.F."/>
            <person name="Meincke L."/>
            <person name="Bruce D."/>
            <person name="Goodwin L."/>
            <person name="Pitluck S."/>
            <person name="Ivanova N."/>
            <person name="Mavromatis K."/>
            <person name="Ovchinnikova G."/>
            <person name="Pati A."/>
            <person name="Chen A."/>
            <person name="Palaniappan K."/>
            <person name="Land M."/>
            <person name="Hauser L."/>
            <person name="Chang Y.J."/>
            <person name="Jeffries C.D."/>
            <person name="Detter J.C."/>
            <person name="Brettin T."/>
            <person name="Rohde M."/>
            <person name="Goker M."/>
            <person name="Bristow J."/>
            <person name="Eisen J.A."/>
            <person name="Markowitz V."/>
            <person name="Hugenholtz P."/>
            <person name="Kyrpides N.C."/>
            <person name="Klenk H.P."/>
            <person name="Chen F."/>
        </authorList>
    </citation>
    <scope>NUCLEOTIDE SEQUENCE [LARGE SCALE GENOMIC DNA]</scope>
    <source>
        <strain evidence="3">ATCC 700099 / DSM 44233 / CIP 104796 / JCM 9543 / NBRC 105858 / Y-104</strain>
    </source>
</reference>
<accession>C8X8X5</accession>
<dbReference type="RefSeq" id="WP_015749884.1">
    <property type="nucleotide sequence ID" value="NC_013235.1"/>
</dbReference>
<dbReference type="InParanoid" id="C8X8X5"/>
<evidence type="ECO:0000313" key="2">
    <source>
        <dbReference type="EMBL" id="ACV81073.1"/>
    </source>
</evidence>
<dbReference type="Proteomes" id="UP000002218">
    <property type="component" value="Chromosome"/>
</dbReference>
<dbReference type="PANTHER" id="PTHR12993:SF28">
    <property type="entry name" value="LMBE FAMILY PROTEIN"/>
    <property type="match status" value="1"/>
</dbReference>
<evidence type="ECO:0000256" key="1">
    <source>
        <dbReference type="ARBA" id="ARBA00022833"/>
    </source>
</evidence>
<dbReference type="Pfam" id="PF02585">
    <property type="entry name" value="PIG-L"/>
    <property type="match status" value="1"/>
</dbReference>
<dbReference type="OrthoDB" id="3514174at2"/>
<organism evidence="2 3">
    <name type="scientific">Nakamurella multipartita (strain ATCC 700099 / DSM 44233 / CIP 104796 / JCM 9543 / NBRC 105858 / Y-104)</name>
    <name type="common">Microsphaera multipartita</name>
    <dbReference type="NCBI Taxonomy" id="479431"/>
    <lineage>
        <taxon>Bacteria</taxon>
        <taxon>Bacillati</taxon>
        <taxon>Actinomycetota</taxon>
        <taxon>Actinomycetes</taxon>
        <taxon>Nakamurellales</taxon>
        <taxon>Nakamurellaceae</taxon>
        <taxon>Nakamurella</taxon>
    </lineage>
</organism>
<sequence length="239" mass="25666">MTDTLEPFPDDWQTALCIAAHPDDLEYGTASAVAAWTRAGKTVTYLLVTSGEAGIDGLDPAECGPLREAEERAGAAEVGVESVEFLGYPDGVVEYGLPLRRDIARVIRRRRPDLVVASNPDPRPAWGGIDYADHRAVGLAAVDGVRDAGNRWVFRELVDEGLPPWKARYTALAASPRAAHAVDVTDTLESGIASLNAHRRYLEGLGDDAPDVAQMLRGFAEMSAPRFGGRPAVAYELLA</sequence>